<keyword evidence="8" id="KW-1185">Reference proteome</keyword>
<feature type="domain" description="RRM" evidence="5">
    <location>
        <begin position="140"/>
        <end position="222"/>
    </location>
</feature>
<proteinExistence type="predicted"/>
<dbReference type="EMBL" id="BMAR01000014">
    <property type="protein sequence ID" value="GFR46400.1"/>
    <property type="molecule type" value="Genomic_DNA"/>
</dbReference>
<dbReference type="InterPro" id="IPR035979">
    <property type="entry name" value="RBD_domain_sf"/>
</dbReference>
<dbReference type="Gene3D" id="3.30.70.330">
    <property type="match status" value="3"/>
</dbReference>
<feature type="region of interest" description="Disordered" evidence="4">
    <location>
        <begin position="115"/>
        <end position="137"/>
    </location>
</feature>
<dbReference type="AlphaFoldDB" id="A0AAD3HN38"/>
<dbReference type="PANTHER" id="PTHR13976">
    <property type="entry name" value="HETEROGENEOUS NUCLEAR RIBONUCLEOPROTEIN-RELATED"/>
    <property type="match status" value="1"/>
</dbReference>
<dbReference type="InterPro" id="IPR000504">
    <property type="entry name" value="RRM_dom"/>
</dbReference>
<dbReference type="InterPro" id="IPR050666">
    <property type="entry name" value="ESRP"/>
</dbReference>
<evidence type="ECO:0000313" key="8">
    <source>
        <dbReference type="Proteomes" id="UP001054857"/>
    </source>
</evidence>
<dbReference type="SMART" id="SM00360">
    <property type="entry name" value="RRM"/>
    <property type="match status" value="3"/>
</dbReference>
<dbReference type="EMBL" id="BMAR01000014">
    <property type="protein sequence ID" value="GFR46386.1"/>
    <property type="molecule type" value="Genomic_DNA"/>
</dbReference>
<comment type="caution">
    <text evidence="7">The sequence shown here is derived from an EMBL/GenBank/DDBJ whole genome shotgun (WGS) entry which is preliminary data.</text>
</comment>
<accession>A0AAD3HN38</accession>
<evidence type="ECO:0000256" key="3">
    <source>
        <dbReference type="PROSITE-ProRule" id="PRU00176"/>
    </source>
</evidence>
<dbReference type="Pfam" id="PF00076">
    <property type="entry name" value="RRM_1"/>
    <property type="match status" value="3"/>
</dbReference>
<keyword evidence="1" id="KW-0677">Repeat</keyword>
<evidence type="ECO:0000313" key="6">
    <source>
        <dbReference type="EMBL" id="GFR46386.1"/>
    </source>
</evidence>
<dbReference type="SUPFAM" id="SSF54928">
    <property type="entry name" value="RNA-binding domain, RBD"/>
    <property type="match status" value="2"/>
</dbReference>
<dbReference type="InterPro" id="IPR012677">
    <property type="entry name" value="Nucleotide-bd_a/b_plait_sf"/>
</dbReference>
<dbReference type="PROSITE" id="PS50102">
    <property type="entry name" value="RRM"/>
    <property type="match status" value="3"/>
</dbReference>
<reference evidence="7 8" key="2">
    <citation type="journal article" date="2021" name="Sci. Rep.">
        <title>Genome sequencing of the multicellular alga Astrephomene provides insights into convergent evolution of germ-soma differentiation.</title>
        <authorList>
            <person name="Yamashita S."/>
            <person name="Yamamoto K."/>
            <person name="Matsuzaki R."/>
            <person name="Suzuki S."/>
            <person name="Yamaguchi H."/>
            <person name="Hirooka S."/>
            <person name="Minakuchi Y."/>
            <person name="Miyagishima S."/>
            <person name="Kawachi M."/>
            <person name="Toyoda A."/>
            <person name="Nozaki H."/>
        </authorList>
    </citation>
    <scope>NUCLEOTIDE SEQUENCE [LARGE SCALE GENOMIC DNA]</scope>
    <source>
        <strain evidence="7 8">NIES-4017</strain>
    </source>
</reference>
<dbReference type="CDD" id="cd12254">
    <property type="entry name" value="RRM_hnRNPH_ESRPs_RBM12_like"/>
    <property type="match status" value="3"/>
</dbReference>
<feature type="domain" description="RRM" evidence="5">
    <location>
        <begin position="26"/>
        <end position="107"/>
    </location>
</feature>
<name>A0AAD3HN38_9CHLO</name>
<evidence type="ECO:0000256" key="4">
    <source>
        <dbReference type="SAM" id="MobiDB-lite"/>
    </source>
</evidence>
<evidence type="ECO:0000256" key="1">
    <source>
        <dbReference type="ARBA" id="ARBA00022737"/>
    </source>
</evidence>
<dbReference type="Proteomes" id="UP001054857">
    <property type="component" value="Unassembled WGS sequence"/>
</dbReference>
<evidence type="ECO:0000256" key="2">
    <source>
        <dbReference type="ARBA" id="ARBA00022884"/>
    </source>
</evidence>
<sequence length="640" mass="66907">MSSAPAQPALPGAPAATIAALPQDGSVVKMKGLPFKGGKEDIIKFFAGFTLRTDQVYLRKHPDGRPNGEAFVVFENSDEARRATQKDRETFGEKFGDRYVRVYPTLDSDIPDMQAAVAQAQQQEQAQGSGSHSHGAHSDSVVKIKSLPFDATQLDIIQFFESFKLKPNGVQLVVRSDNKPTGEAFVDFETPEEAARSIKEKDHKIFSEKFGDRYVRLIQVSRKEMQATLALRFGGEGVLKMKGIPFKATAMDVRKFFAGYKIKLEGVSFIMHADGRPTGMAFVEFETPQEAVRAMEKDRHKFGPEYGDRFCMLQLVGRHEMEKVTLQRENENTANKLLNGINVLQAAAFATQAALNNPALQPILMAGSNPWLNPIYQGMGLVNHATTNQAAAAAALANAQLAQVPGASPSSPMLDATSLSAASQYGAPLSQGPPSSLVNSGMNAATLSLLQQQQAAQAAALQPGSGPGSGVDAASAGWALDPAAAAAAAATNNFQLLYQNTGATAPPDWARAAAAAAAAADPRLVPGLAAAGLGAVPVSSVAPHTLATPSPPDLAAMKTQAVTSQLPPVVSALGRTLGMAPPQLRPPLYGAPISAIRPDAMAMPPAAALAATAAVGIPPAVSVAVEDTAAALAAAGRSVL</sequence>
<evidence type="ECO:0000313" key="7">
    <source>
        <dbReference type="EMBL" id="GFR46400.1"/>
    </source>
</evidence>
<gene>
    <name evidence="6" type="ORF">Agub_g7968</name>
    <name evidence="7" type="ORF">Agub_g7982</name>
</gene>
<organism evidence="7 8">
    <name type="scientific">Astrephomene gubernaculifera</name>
    <dbReference type="NCBI Taxonomy" id="47775"/>
    <lineage>
        <taxon>Eukaryota</taxon>
        <taxon>Viridiplantae</taxon>
        <taxon>Chlorophyta</taxon>
        <taxon>core chlorophytes</taxon>
        <taxon>Chlorophyceae</taxon>
        <taxon>CS clade</taxon>
        <taxon>Chlamydomonadales</taxon>
        <taxon>Astrephomenaceae</taxon>
        <taxon>Astrephomene</taxon>
    </lineage>
</organism>
<dbReference type="GO" id="GO:0003723">
    <property type="term" value="F:RNA binding"/>
    <property type="evidence" value="ECO:0007669"/>
    <property type="project" value="UniProtKB-UniRule"/>
</dbReference>
<feature type="domain" description="RRM" evidence="5">
    <location>
        <begin position="237"/>
        <end position="331"/>
    </location>
</feature>
<feature type="compositionally biased region" description="Low complexity" evidence="4">
    <location>
        <begin position="115"/>
        <end position="135"/>
    </location>
</feature>
<protein>
    <recommendedName>
        <fullName evidence="5">RRM domain-containing protein</fullName>
    </recommendedName>
</protein>
<reference evidence="7" key="1">
    <citation type="submission" date="2020-08" db="EMBL/GenBank/DDBJ databases">
        <authorList>
            <person name="Yamashita S."/>
            <person name="Nozaki H."/>
        </authorList>
    </citation>
    <scope>NUCLEOTIDE SEQUENCE</scope>
    <source>
        <strain evidence="7">NIES-4017</strain>
    </source>
</reference>
<keyword evidence="2 3" id="KW-0694">RNA-binding</keyword>
<evidence type="ECO:0000259" key="5">
    <source>
        <dbReference type="PROSITE" id="PS50102"/>
    </source>
</evidence>